<dbReference type="PROSITE" id="PS50097">
    <property type="entry name" value="BTB"/>
    <property type="match status" value="1"/>
</dbReference>
<feature type="compositionally biased region" description="Acidic residues" evidence="1">
    <location>
        <begin position="175"/>
        <end position="195"/>
    </location>
</feature>
<dbReference type="SUPFAM" id="SSF54695">
    <property type="entry name" value="POZ domain"/>
    <property type="match status" value="1"/>
</dbReference>
<dbReference type="InterPro" id="IPR000210">
    <property type="entry name" value="BTB/POZ_dom"/>
</dbReference>
<accession>A0ABR1IH85</accession>
<proteinExistence type="predicted"/>
<evidence type="ECO:0000313" key="3">
    <source>
        <dbReference type="EMBL" id="KAK7432674.1"/>
    </source>
</evidence>
<feature type="region of interest" description="Disordered" evidence="1">
    <location>
        <begin position="119"/>
        <end position="138"/>
    </location>
</feature>
<organism evidence="3 4">
    <name type="scientific">Neonectria magnoliae</name>
    <dbReference type="NCBI Taxonomy" id="2732573"/>
    <lineage>
        <taxon>Eukaryota</taxon>
        <taxon>Fungi</taxon>
        <taxon>Dikarya</taxon>
        <taxon>Ascomycota</taxon>
        <taxon>Pezizomycotina</taxon>
        <taxon>Sordariomycetes</taxon>
        <taxon>Hypocreomycetidae</taxon>
        <taxon>Hypocreales</taxon>
        <taxon>Nectriaceae</taxon>
        <taxon>Neonectria</taxon>
    </lineage>
</organism>
<gene>
    <name evidence="3" type="ORF">QQZ08_000884</name>
</gene>
<keyword evidence="4" id="KW-1185">Reference proteome</keyword>
<dbReference type="PANTHER" id="PTHR47843:SF2">
    <property type="entry name" value="BTB DOMAIN-CONTAINING PROTEIN"/>
    <property type="match status" value="1"/>
</dbReference>
<name>A0ABR1IH85_9HYPO</name>
<evidence type="ECO:0000313" key="4">
    <source>
        <dbReference type="Proteomes" id="UP001498421"/>
    </source>
</evidence>
<feature type="compositionally biased region" description="Polar residues" evidence="1">
    <location>
        <begin position="158"/>
        <end position="173"/>
    </location>
</feature>
<reference evidence="3 4" key="1">
    <citation type="journal article" date="2025" name="Microbiol. Resour. Announc.">
        <title>Draft genome sequences for Neonectria magnoliae and Neonectria punicea, canker pathogens of Liriodendron tulipifera and Acer saccharum in West Virginia.</title>
        <authorList>
            <person name="Petronek H.M."/>
            <person name="Kasson M.T."/>
            <person name="Metheny A.M."/>
            <person name="Stauder C.M."/>
            <person name="Lovett B."/>
            <person name="Lynch S.C."/>
            <person name="Garnas J.R."/>
            <person name="Kasson L.R."/>
            <person name="Stajich J.E."/>
        </authorList>
    </citation>
    <scope>NUCLEOTIDE SEQUENCE [LARGE SCALE GENOMIC DNA]</scope>
    <source>
        <strain evidence="3 4">NRRL 64651</strain>
    </source>
</reference>
<dbReference type="EMBL" id="JAZAVK010000004">
    <property type="protein sequence ID" value="KAK7432674.1"/>
    <property type="molecule type" value="Genomic_DNA"/>
</dbReference>
<dbReference type="Gene3D" id="3.30.710.10">
    <property type="entry name" value="Potassium Channel Kv1.1, Chain A"/>
    <property type="match status" value="1"/>
</dbReference>
<feature type="domain" description="BTB" evidence="2">
    <location>
        <begin position="47"/>
        <end position="116"/>
    </location>
</feature>
<comment type="caution">
    <text evidence="3">The sequence shown here is derived from an EMBL/GenBank/DDBJ whole genome shotgun (WGS) entry which is preliminary data.</text>
</comment>
<dbReference type="Pfam" id="PF00651">
    <property type="entry name" value="BTB"/>
    <property type="match status" value="1"/>
</dbReference>
<feature type="compositionally biased region" description="Low complexity" evidence="1">
    <location>
        <begin position="204"/>
        <end position="221"/>
    </location>
</feature>
<dbReference type="Proteomes" id="UP001498421">
    <property type="component" value="Unassembled WGS sequence"/>
</dbReference>
<feature type="region of interest" description="Disordered" evidence="1">
    <location>
        <begin position="150"/>
        <end position="221"/>
    </location>
</feature>
<sequence>MPPTRADAAIKADNDCFEEYGNRTPSVPPVLLLIFAVLRPCRSLASKPFLFVIGEDHKEFHVHKELIAQLSPALNALVNGQMKEASEGRVEWPDLDVDTFVRFAKYAYSCDYTEAKAESLTQQVPESKIGGTDSELDQQASRNLEVATVDLTEEQDEASSPGSEDVSDSTSMSDGDIDEDEDDDDDEDGDGDDDEPIIHGLYGNEESSSQGSSTLSNGQSSPGFLQLPYSITGYIQTWESHRHNGLVERPQEEVSGQGYSQKRRRIEYDWICTPRNNMKANTMHRFDKLKITHPAGPEAYTAWTPQTNADANQSFRPVFSSHARLYVLADKYGVEDLKALTLHRLHRTLGQFSIFSERIPDVVALINIIYENTVDGDLARKVIVLFFCCILEHARDCEEFRLALRSQGDFADDLIQEMTSRLI</sequence>
<protein>
    <recommendedName>
        <fullName evidence="2">BTB domain-containing protein</fullName>
    </recommendedName>
</protein>
<dbReference type="PANTHER" id="PTHR47843">
    <property type="entry name" value="BTB DOMAIN-CONTAINING PROTEIN-RELATED"/>
    <property type="match status" value="1"/>
</dbReference>
<evidence type="ECO:0000259" key="2">
    <source>
        <dbReference type="PROSITE" id="PS50097"/>
    </source>
</evidence>
<dbReference type="InterPro" id="IPR011333">
    <property type="entry name" value="SKP1/BTB/POZ_sf"/>
</dbReference>
<evidence type="ECO:0000256" key="1">
    <source>
        <dbReference type="SAM" id="MobiDB-lite"/>
    </source>
</evidence>